<feature type="coiled-coil region" evidence="7">
    <location>
        <begin position="87"/>
        <end position="213"/>
    </location>
</feature>
<evidence type="ECO:0000313" key="11">
    <source>
        <dbReference type="Proteomes" id="UP000011083"/>
    </source>
</evidence>
<dbReference type="GO" id="GO:0000301">
    <property type="term" value="P:retrograde transport, vesicle recycling within Golgi"/>
    <property type="evidence" value="ECO:0007669"/>
    <property type="project" value="TreeGrafter"/>
</dbReference>
<proteinExistence type="predicted"/>
<dbReference type="PANTHER" id="PTHR13815">
    <property type="entry name" value="GOLGIN-84"/>
    <property type="match status" value="1"/>
</dbReference>
<evidence type="ECO:0000256" key="6">
    <source>
        <dbReference type="ARBA" id="ARBA00023136"/>
    </source>
</evidence>
<dbReference type="KEGG" id="acan:ACA1_364050"/>
<dbReference type="RefSeq" id="XP_004335902.1">
    <property type="nucleotide sequence ID" value="XM_004335854.1"/>
</dbReference>
<evidence type="ECO:0000256" key="8">
    <source>
        <dbReference type="SAM" id="MobiDB-lite"/>
    </source>
</evidence>
<sequence>MENKLMRSEVRALNDEVTSLTERITGEHEALERANDALHALQMEVLDKDRQLMRLRKQEDEFDAVLAKKDAQHAALQVKLEETSLHVTGLEQTTNALKQEIDRLHREKDETNDLHKQSIALINAKIVELENQLKEERESASSQRSLALERERNLESDISEYTKALGQAQRAIEDKNKQVEKHMSTIKELEANVQGLKQELTDYKLRAKKVLQQRETTIQELTEKLTSPGAANAEEGELQEKWKELMLQKQAYESLKNEFDETRDELNKIKQNLAQTQEQAEHDALEFEEQVKALEDELEREKEKVKKMQFELAQKMQELHTVKDQQNQATNGLKEQVKERDAQIAKLKRQITVKGIQSQSSSQAELESSLSAMTDRLIRLQALNETLTNEKAALQMRLNSEVQSRREREGVRRSGEVDTKHSSGDITSIIINTGAEPREKSGPRLRSIASLVPESWSGDPESKRHQVYTHTLRAASALDNFTAQVGRILRRNPLARLLLILYMVFLHVWVLFLLSRPLEIHDMMDESLPPGAVPPTGLPHALVHSDSPAAAAGI</sequence>
<keyword evidence="2 9" id="KW-0812">Transmembrane</keyword>
<evidence type="ECO:0000256" key="1">
    <source>
        <dbReference type="ARBA" id="ARBA00004194"/>
    </source>
</evidence>
<dbReference type="GO" id="GO:0000139">
    <property type="term" value="C:Golgi membrane"/>
    <property type="evidence" value="ECO:0007669"/>
    <property type="project" value="UniProtKB-SubCell"/>
</dbReference>
<evidence type="ECO:0000313" key="10">
    <source>
        <dbReference type="EMBL" id="ELR13889.1"/>
    </source>
</evidence>
<reference evidence="10 11" key="1">
    <citation type="journal article" date="2013" name="Genome Biol.">
        <title>Genome of Acanthamoeba castellanii highlights extensive lateral gene transfer and early evolution of tyrosine kinase signaling.</title>
        <authorList>
            <person name="Clarke M."/>
            <person name="Lohan A.J."/>
            <person name="Liu B."/>
            <person name="Lagkouvardos I."/>
            <person name="Roy S."/>
            <person name="Zafar N."/>
            <person name="Bertelli C."/>
            <person name="Schilde C."/>
            <person name="Kianianmomeni A."/>
            <person name="Burglin T.R."/>
            <person name="Frech C."/>
            <person name="Turcotte B."/>
            <person name="Kopec K.O."/>
            <person name="Synnott J.M."/>
            <person name="Choo C."/>
            <person name="Paponov I."/>
            <person name="Finkler A."/>
            <person name="Soon Heng Tan C."/>
            <person name="Hutchins A.P."/>
            <person name="Weinmeier T."/>
            <person name="Rattei T."/>
            <person name="Chu J.S."/>
            <person name="Gimenez G."/>
            <person name="Irimia M."/>
            <person name="Rigden D.J."/>
            <person name="Fitzpatrick D.A."/>
            <person name="Lorenzo-Morales J."/>
            <person name="Bateman A."/>
            <person name="Chiu C.H."/>
            <person name="Tang P."/>
            <person name="Hegemann P."/>
            <person name="Fromm H."/>
            <person name="Raoult D."/>
            <person name="Greub G."/>
            <person name="Miranda-Saavedra D."/>
            <person name="Chen N."/>
            <person name="Nash P."/>
            <person name="Ginger M.L."/>
            <person name="Horn M."/>
            <person name="Schaap P."/>
            <person name="Caler L."/>
            <person name="Loftus B."/>
        </authorList>
    </citation>
    <scope>NUCLEOTIDE SEQUENCE [LARGE SCALE GENOMIC DNA]</scope>
    <source>
        <strain evidence="10 11">Neff</strain>
    </source>
</reference>
<dbReference type="OrthoDB" id="248903at2759"/>
<dbReference type="EMBL" id="KB008073">
    <property type="protein sequence ID" value="ELR13889.1"/>
    <property type="molecule type" value="Genomic_DNA"/>
</dbReference>
<dbReference type="PANTHER" id="PTHR13815:SF7">
    <property type="entry name" value="GOLGIN SUBFAMILY A MEMBER 5"/>
    <property type="match status" value="1"/>
</dbReference>
<dbReference type="InterPro" id="IPR019177">
    <property type="entry name" value="Golgin_subfamily_A_member_5"/>
</dbReference>
<dbReference type="Proteomes" id="UP000011083">
    <property type="component" value="Unassembled WGS sequence"/>
</dbReference>
<dbReference type="STRING" id="1257118.L8GM27"/>
<protein>
    <recommendedName>
        <fullName evidence="12">Golgin-84</fullName>
    </recommendedName>
</protein>
<dbReference type="AlphaFoldDB" id="L8GM27"/>
<gene>
    <name evidence="10" type="ORF">ACA1_364050</name>
</gene>
<dbReference type="VEuPathDB" id="AmoebaDB:ACA1_364050"/>
<keyword evidence="11" id="KW-1185">Reference proteome</keyword>
<dbReference type="GeneID" id="14914592"/>
<dbReference type="SUPFAM" id="SSF57997">
    <property type="entry name" value="Tropomyosin"/>
    <property type="match status" value="1"/>
</dbReference>
<keyword evidence="6 9" id="KW-0472">Membrane</keyword>
<comment type="subcellular location">
    <subcellularLocation>
        <location evidence="1">Golgi apparatus membrane</location>
        <topology evidence="1">Single-pass membrane protein</topology>
    </subcellularLocation>
</comment>
<feature type="region of interest" description="Disordered" evidence="8">
    <location>
        <begin position="400"/>
        <end position="421"/>
    </location>
</feature>
<evidence type="ECO:0000256" key="3">
    <source>
        <dbReference type="ARBA" id="ARBA00022989"/>
    </source>
</evidence>
<keyword evidence="4" id="KW-0333">Golgi apparatus</keyword>
<name>L8GM27_ACACF</name>
<evidence type="ECO:0000256" key="5">
    <source>
        <dbReference type="ARBA" id="ARBA00023054"/>
    </source>
</evidence>
<keyword evidence="5 7" id="KW-0175">Coiled coil</keyword>
<dbReference type="Pfam" id="PF09787">
    <property type="entry name" value="Golgin_A5"/>
    <property type="match status" value="1"/>
</dbReference>
<dbReference type="GO" id="GO:0007030">
    <property type="term" value="P:Golgi organization"/>
    <property type="evidence" value="ECO:0007669"/>
    <property type="project" value="InterPro"/>
</dbReference>
<organism evidence="10 11">
    <name type="scientific">Acanthamoeba castellanii (strain ATCC 30010 / Neff)</name>
    <dbReference type="NCBI Taxonomy" id="1257118"/>
    <lineage>
        <taxon>Eukaryota</taxon>
        <taxon>Amoebozoa</taxon>
        <taxon>Discosea</taxon>
        <taxon>Longamoebia</taxon>
        <taxon>Centramoebida</taxon>
        <taxon>Acanthamoebidae</taxon>
        <taxon>Acanthamoeba</taxon>
    </lineage>
</organism>
<evidence type="ECO:0008006" key="12">
    <source>
        <dbReference type="Google" id="ProtNLM"/>
    </source>
</evidence>
<keyword evidence="3 9" id="KW-1133">Transmembrane helix</keyword>
<dbReference type="OMA" id="KEISYHF"/>
<dbReference type="GO" id="GO:0031985">
    <property type="term" value="C:Golgi cisterna"/>
    <property type="evidence" value="ECO:0007669"/>
    <property type="project" value="TreeGrafter"/>
</dbReference>
<feature type="coiled-coil region" evidence="7">
    <location>
        <begin position="245"/>
        <end position="397"/>
    </location>
</feature>
<evidence type="ECO:0000256" key="7">
    <source>
        <dbReference type="SAM" id="Coils"/>
    </source>
</evidence>
<feature type="transmembrane region" description="Helical" evidence="9">
    <location>
        <begin position="494"/>
        <end position="514"/>
    </location>
</feature>
<accession>L8GM27</accession>
<feature type="coiled-coil region" evidence="7">
    <location>
        <begin position="3"/>
        <end position="58"/>
    </location>
</feature>
<feature type="compositionally biased region" description="Basic and acidic residues" evidence="8">
    <location>
        <begin position="403"/>
        <end position="421"/>
    </location>
</feature>
<evidence type="ECO:0000256" key="2">
    <source>
        <dbReference type="ARBA" id="ARBA00022692"/>
    </source>
</evidence>
<evidence type="ECO:0000256" key="9">
    <source>
        <dbReference type="SAM" id="Phobius"/>
    </source>
</evidence>
<evidence type="ECO:0000256" key="4">
    <source>
        <dbReference type="ARBA" id="ARBA00023034"/>
    </source>
</evidence>